<feature type="compositionally biased region" description="Low complexity" evidence="1">
    <location>
        <begin position="181"/>
        <end position="200"/>
    </location>
</feature>
<keyword evidence="3" id="KW-1185">Reference proteome</keyword>
<reference evidence="2 3" key="1">
    <citation type="submission" date="2023-03" db="EMBL/GenBank/DDBJ databases">
        <title>Fodinicurvata sp. CAU 1616 isolated from sea sendiment.</title>
        <authorList>
            <person name="Kim W."/>
        </authorList>
    </citation>
    <scope>NUCLEOTIDE SEQUENCE [LARGE SCALE GENOMIC DNA]</scope>
    <source>
        <strain evidence="2 3">CAU 1616</strain>
    </source>
</reference>
<dbReference type="Proteomes" id="UP001215503">
    <property type="component" value="Unassembled WGS sequence"/>
</dbReference>
<organism evidence="2 3">
    <name type="scientific">Aquibaculum arenosum</name>
    <dbReference type="NCBI Taxonomy" id="3032591"/>
    <lineage>
        <taxon>Bacteria</taxon>
        <taxon>Pseudomonadati</taxon>
        <taxon>Pseudomonadota</taxon>
        <taxon>Alphaproteobacteria</taxon>
        <taxon>Rhodospirillales</taxon>
        <taxon>Rhodovibrionaceae</taxon>
        <taxon>Aquibaculum</taxon>
    </lineage>
</organism>
<evidence type="ECO:0008006" key="4">
    <source>
        <dbReference type="Google" id="ProtNLM"/>
    </source>
</evidence>
<evidence type="ECO:0000256" key="1">
    <source>
        <dbReference type="SAM" id="MobiDB-lite"/>
    </source>
</evidence>
<gene>
    <name evidence="2" type="ORF">P2G67_09625</name>
</gene>
<sequence length="210" mass="22779">MTRSIWASRCVEGPAGTQPSQDWARIMSETKTNEFSRPLVLAQIGDRESRHRIAAEEEERSALAKRLDLQGIDRLEGELAVRRVRGGAALKVSGSLNAEVTQTCIATLTPLPAEVQDNFLESFALESKGAEATEIDLSLAEEDGIEPLGPELYANGTFDLGELLVQLLAERLDPYPRHADAPPAEGEWGAAANGESEASPFAELARKLKQ</sequence>
<accession>A0ABT5YMT9</accession>
<feature type="region of interest" description="Disordered" evidence="1">
    <location>
        <begin position="175"/>
        <end position="210"/>
    </location>
</feature>
<evidence type="ECO:0000313" key="3">
    <source>
        <dbReference type="Proteomes" id="UP001215503"/>
    </source>
</evidence>
<protein>
    <recommendedName>
        <fullName evidence="4">DUF177 domain-containing protein</fullName>
    </recommendedName>
</protein>
<name>A0ABT5YMT9_9PROT</name>
<comment type="caution">
    <text evidence="2">The sequence shown here is derived from an EMBL/GenBank/DDBJ whole genome shotgun (WGS) entry which is preliminary data.</text>
</comment>
<dbReference type="RefSeq" id="WP_275822445.1">
    <property type="nucleotide sequence ID" value="NZ_JARHUD010000005.1"/>
</dbReference>
<evidence type="ECO:0000313" key="2">
    <source>
        <dbReference type="EMBL" id="MDF2096233.1"/>
    </source>
</evidence>
<dbReference type="EMBL" id="JARHUD010000005">
    <property type="protein sequence ID" value="MDF2096233.1"/>
    <property type="molecule type" value="Genomic_DNA"/>
</dbReference>
<proteinExistence type="predicted"/>